<keyword evidence="3" id="KW-1185">Reference proteome</keyword>
<dbReference type="OrthoDB" id="10342040at2759"/>
<sequence length="239" mass="26710">MNNEQEVLTANTLMSLSYLSNTEVTASGQANQPNSKSGQANQLNSESGLANQLNSESGQANQQNSKSDQANQQNSKSGQANQPNSEYDKANKLKMSRKRSQKQAKLESDDEQLPEHASIYIWIAAFLNKYKIPGLIRELITDTSNNNEWEPVEVIEAEGPTESIGKYLADLYKAASDASANTAKVIQYEIKSWYNYANKFENRVKELIKTGVREKVARTAVYEEIEPFLLVSSKINLHQ</sequence>
<name>A0A8H3X6H6_GIGMA</name>
<evidence type="ECO:0000256" key="1">
    <source>
        <dbReference type="SAM" id="MobiDB-lite"/>
    </source>
</evidence>
<feature type="compositionally biased region" description="Polar residues" evidence="1">
    <location>
        <begin position="24"/>
        <end position="85"/>
    </location>
</feature>
<dbReference type="EMBL" id="WTPW01001685">
    <property type="protein sequence ID" value="KAF0420915.1"/>
    <property type="molecule type" value="Genomic_DNA"/>
</dbReference>
<accession>A0A8H3X6H6</accession>
<feature type="compositionally biased region" description="Basic residues" evidence="1">
    <location>
        <begin position="92"/>
        <end position="102"/>
    </location>
</feature>
<dbReference type="Proteomes" id="UP000439903">
    <property type="component" value="Unassembled WGS sequence"/>
</dbReference>
<feature type="region of interest" description="Disordered" evidence="1">
    <location>
        <begin position="24"/>
        <end position="110"/>
    </location>
</feature>
<comment type="caution">
    <text evidence="2">The sequence shown here is derived from an EMBL/GenBank/DDBJ whole genome shotgun (WGS) entry which is preliminary data.</text>
</comment>
<evidence type="ECO:0000313" key="2">
    <source>
        <dbReference type="EMBL" id="KAF0420915.1"/>
    </source>
</evidence>
<organism evidence="2 3">
    <name type="scientific">Gigaspora margarita</name>
    <dbReference type="NCBI Taxonomy" id="4874"/>
    <lineage>
        <taxon>Eukaryota</taxon>
        <taxon>Fungi</taxon>
        <taxon>Fungi incertae sedis</taxon>
        <taxon>Mucoromycota</taxon>
        <taxon>Glomeromycotina</taxon>
        <taxon>Glomeromycetes</taxon>
        <taxon>Diversisporales</taxon>
        <taxon>Gigasporaceae</taxon>
        <taxon>Gigaspora</taxon>
    </lineage>
</organism>
<proteinExistence type="predicted"/>
<protein>
    <submittedName>
        <fullName evidence="2">Uncharacterized protein</fullName>
    </submittedName>
</protein>
<evidence type="ECO:0000313" key="3">
    <source>
        <dbReference type="Proteomes" id="UP000439903"/>
    </source>
</evidence>
<dbReference type="AlphaFoldDB" id="A0A8H3X6H6"/>
<reference evidence="2 3" key="1">
    <citation type="journal article" date="2019" name="Environ. Microbiol.">
        <title>At the nexus of three kingdoms: the genome of the mycorrhizal fungus Gigaspora margarita provides insights into plant, endobacterial and fungal interactions.</title>
        <authorList>
            <person name="Venice F."/>
            <person name="Ghignone S."/>
            <person name="Salvioli di Fossalunga A."/>
            <person name="Amselem J."/>
            <person name="Novero M."/>
            <person name="Xianan X."/>
            <person name="Sedzielewska Toro K."/>
            <person name="Morin E."/>
            <person name="Lipzen A."/>
            <person name="Grigoriev I.V."/>
            <person name="Henrissat B."/>
            <person name="Martin F.M."/>
            <person name="Bonfante P."/>
        </authorList>
    </citation>
    <scope>NUCLEOTIDE SEQUENCE [LARGE SCALE GENOMIC DNA]</scope>
    <source>
        <strain evidence="2 3">BEG34</strain>
    </source>
</reference>
<gene>
    <name evidence="2" type="ORF">F8M41_006876</name>
</gene>